<feature type="non-terminal residue" evidence="1">
    <location>
        <position position="23"/>
    </location>
</feature>
<feature type="non-terminal residue" evidence="1">
    <location>
        <position position="1"/>
    </location>
</feature>
<gene>
    <name evidence="1" type="ORF">METZ01_LOCUS218956</name>
</gene>
<accession>A0A382FU28</accession>
<dbReference type="EMBL" id="UINC01051670">
    <property type="protein sequence ID" value="SVB66102.1"/>
    <property type="molecule type" value="Genomic_DNA"/>
</dbReference>
<protein>
    <submittedName>
        <fullName evidence="1">Uncharacterized protein</fullName>
    </submittedName>
</protein>
<dbReference type="AlphaFoldDB" id="A0A382FU28"/>
<evidence type="ECO:0000313" key="1">
    <source>
        <dbReference type="EMBL" id="SVB66102.1"/>
    </source>
</evidence>
<organism evidence="1">
    <name type="scientific">marine metagenome</name>
    <dbReference type="NCBI Taxonomy" id="408172"/>
    <lineage>
        <taxon>unclassified sequences</taxon>
        <taxon>metagenomes</taxon>
        <taxon>ecological metagenomes</taxon>
    </lineage>
</organism>
<proteinExistence type="predicted"/>
<name>A0A382FU28_9ZZZZ</name>
<reference evidence="1" key="1">
    <citation type="submission" date="2018-05" db="EMBL/GenBank/DDBJ databases">
        <authorList>
            <person name="Lanie J.A."/>
            <person name="Ng W.-L."/>
            <person name="Kazmierczak K.M."/>
            <person name="Andrzejewski T.M."/>
            <person name="Davidsen T.M."/>
            <person name="Wayne K.J."/>
            <person name="Tettelin H."/>
            <person name="Glass J.I."/>
            <person name="Rusch D."/>
            <person name="Podicherti R."/>
            <person name="Tsui H.-C.T."/>
            <person name="Winkler M.E."/>
        </authorList>
    </citation>
    <scope>NUCLEOTIDE SEQUENCE</scope>
</reference>
<sequence length="23" mass="2553">VTILGMPALGHNTTDTYYSTLFH</sequence>